<proteinExistence type="predicted"/>
<evidence type="ECO:0000313" key="1">
    <source>
        <dbReference type="EMBL" id="KAF5358386.1"/>
    </source>
</evidence>
<keyword evidence="2" id="KW-1185">Reference proteome</keyword>
<gene>
    <name evidence="1" type="ORF">D9756_001259</name>
</gene>
<comment type="caution">
    <text evidence="1">The sequence shown here is derived from an EMBL/GenBank/DDBJ whole genome shotgun (WGS) entry which is preliminary data.</text>
</comment>
<organism evidence="1 2">
    <name type="scientific">Leucocoprinus leucothites</name>
    <dbReference type="NCBI Taxonomy" id="201217"/>
    <lineage>
        <taxon>Eukaryota</taxon>
        <taxon>Fungi</taxon>
        <taxon>Dikarya</taxon>
        <taxon>Basidiomycota</taxon>
        <taxon>Agaricomycotina</taxon>
        <taxon>Agaricomycetes</taxon>
        <taxon>Agaricomycetidae</taxon>
        <taxon>Agaricales</taxon>
        <taxon>Agaricineae</taxon>
        <taxon>Agaricaceae</taxon>
        <taxon>Leucocoprinus</taxon>
    </lineage>
</organism>
<dbReference type="InterPro" id="IPR032675">
    <property type="entry name" value="LRR_dom_sf"/>
</dbReference>
<dbReference type="SUPFAM" id="SSF52047">
    <property type="entry name" value="RNI-like"/>
    <property type="match status" value="1"/>
</dbReference>
<dbReference type="EMBL" id="JAACJO010000005">
    <property type="protein sequence ID" value="KAF5358386.1"/>
    <property type="molecule type" value="Genomic_DNA"/>
</dbReference>
<reference evidence="1 2" key="1">
    <citation type="journal article" date="2020" name="ISME J.">
        <title>Uncovering the hidden diversity of litter-decomposition mechanisms in mushroom-forming fungi.</title>
        <authorList>
            <person name="Floudas D."/>
            <person name="Bentzer J."/>
            <person name="Ahren D."/>
            <person name="Johansson T."/>
            <person name="Persson P."/>
            <person name="Tunlid A."/>
        </authorList>
    </citation>
    <scope>NUCLEOTIDE SEQUENCE [LARGE SCALE GENOMIC DNA]</scope>
    <source>
        <strain evidence="1 2">CBS 146.42</strain>
    </source>
</reference>
<evidence type="ECO:0008006" key="3">
    <source>
        <dbReference type="Google" id="ProtNLM"/>
    </source>
</evidence>
<name>A0A8H5LI88_9AGAR</name>
<protein>
    <recommendedName>
        <fullName evidence="3">F-box domain-containing protein</fullName>
    </recommendedName>
</protein>
<dbReference type="OrthoDB" id="2909959at2759"/>
<dbReference type="Gene3D" id="3.80.10.10">
    <property type="entry name" value="Ribonuclease Inhibitor"/>
    <property type="match status" value="1"/>
</dbReference>
<evidence type="ECO:0000313" key="2">
    <source>
        <dbReference type="Proteomes" id="UP000559027"/>
    </source>
</evidence>
<accession>A0A8H5LI88</accession>
<sequence length="519" mass="60791">MAEEEIESIMEQLHQLEVDDSQPREDRVALLRRLNSVQAKTRTLATEILSYIFQFTCPYIQLDREERGHNPQRWYSFRFCPLTLGHVSHHWRQVAWSTPELWSALSLHIYMRTRPESTTGLLNLYFTNVSNYPISLDLDLPPTDNAKRVCAAAAGSVLFKPENSQKIKFFQITNVPLDWNPSFSNFSRLTHLSMDGQSSLHEKSGNLDLSDVHTLTRISLRRVNPKIQLPWASITIIELDSVTMDVCGELLTRCTNLVRFRSSTLQRVRYGWRPDDIISSSNDKLVYRHLEELKWSHISDAHFLTLFNRMEVPALRHLDWGNAGVLYTADGRTDPESFPHIEAFFSQLPISLISVKFHHLYVWPISTLQYVLPRISGTQELSLQYCHQDTIRSFLKVLNMPGMYYLPSLRSLIINDCYEFSLARNNETNPYFKHHDEDLIIEFLKQRFERGMAPQFRLELLNVNSDWEIPLKDALRGYVKKGMSLELIIDGKKIDWEQKDDISRWRKTDKEMFYSRSWD</sequence>
<dbReference type="Proteomes" id="UP000559027">
    <property type="component" value="Unassembled WGS sequence"/>
</dbReference>
<dbReference type="AlphaFoldDB" id="A0A8H5LI88"/>